<name>A0A3L8NX94_9ACTN</name>
<evidence type="ECO:0000313" key="2">
    <source>
        <dbReference type="Proteomes" id="UP000281708"/>
    </source>
</evidence>
<evidence type="ECO:0000313" key="1">
    <source>
        <dbReference type="EMBL" id="RLV47544.1"/>
    </source>
</evidence>
<dbReference type="SUPFAM" id="SSF110395">
    <property type="entry name" value="CutC-like"/>
    <property type="match status" value="1"/>
</dbReference>
<dbReference type="InterPro" id="IPR036822">
    <property type="entry name" value="CutC-like_dom_sf"/>
</dbReference>
<sequence length="196" mass="20720">MATTPAEVSAAVRETDLPVRVLLRGEDVTTLARLGTTAATLGAAGYSLGWLDRDLEIDVHRTGSLLALLPHLPWAFDRCFDDALRTDHAWHAAASLPRLDGVASGGSPQGLGVGGDDLVARAGVDPGVARLLLACGGLEPALVPWLVRAGVRQFGVGSRARAGDSWTRGYVDVDRVRSWRLLLDDALDRALGVPVE</sequence>
<dbReference type="EMBL" id="RDBE01000010">
    <property type="protein sequence ID" value="RLV47544.1"/>
    <property type="molecule type" value="Genomic_DNA"/>
</dbReference>
<accession>A0A3L8NX94</accession>
<keyword evidence="2" id="KW-1185">Reference proteome</keyword>
<reference evidence="1 2" key="1">
    <citation type="submission" date="2018-10" db="EMBL/GenBank/DDBJ databases">
        <title>Marmoricola sp. 4Q3S-7 whole genome shotgun sequence.</title>
        <authorList>
            <person name="Li F."/>
        </authorList>
    </citation>
    <scope>NUCLEOTIDE SEQUENCE [LARGE SCALE GENOMIC DNA]</scope>
    <source>
        <strain evidence="1 2">4Q3S-7</strain>
    </source>
</reference>
<dbReference type="Proteomes" id="UP000281708">
    <property type="component" value="Unassembled WGS sequence"/>
</dbReference>
<gene>
    <name evidence="1" type="ORF">D9V37_15315</name>
</gene>
<comment type="caution">
    <text evidence="1">The sequence shown here is derived from an EMBL/GenBank/DDBJ whole genome shotgun (WGS) entry which is preliminary data.</text>
</comment>
<dbReference type="AlphaFoldDB" id="A0A3L8NX94"/>
<proteinExistence type="predicted"/>
<organism evidence="1 2">
    <name type="scientific">Nocardioides mangrovicus</name>
    <dbReference type="NCBI Taxonomy" id="2478913"/>
    <lineage>
        <taxon>Bacteria</taxon>
        <taxon>Bacillati</taxon>
        <taxon>Actinomycetota</taxon>
        <taxon>Actinomycetes</taxon>
        <taxon>Propionibacteriales</taxon>
        <taxon>Nocardioidaceae</taxon>
        <taxon>Nocardioides</taxon>
    </lineage>
</organism>
<dbReference type="Gene3D" id="3.20.20.380">
    <property type="entry name" value="Copper homeostasis (CutC) domain"/>
    <property type="match status" value="1"/>
</dbReference>
<protein>
    <submittedName>
        <fullName evidence="1">Copper homeostasis protein CutC</fullName>
    </submittedName>
</protein>